<dbReference type="AlphaFoldDB" id="A0A0L6TYV8"/>
<evidence type="ECO:0008006" key="3">
    <source>
        <dbReference type="Google" id="ProtNLM"/>
    </source>
</evidence>
<name>A0A0L6TYV8_9FIRM</name>
<dbReference type="RefSeq" id="WP_050740604.1">
    <property type="nucleotide sequence ID" value="NZ_LGYO01000029.1"/>
</dbReference>
<proteinExistence type="predicted"/>
<evidence type="ECO:0000313" key="2">
    <source>
        <dbReference type="Proteomes" id="UP000036873"/>
    </source>
</evidence>
<dbReference type="OrthoDB" id="2065126at2"/>
<accession>A0A0L6TYV8</accession>
<protein>
    <recommendedName>
        <fullName evidence="3">HTH cro/C1-type domain-containing protein</fullName>
    </recommendedName>
</protein>
<sequence length="61" mass="7247">MTNIDLRTQMKKEGVRQWQVAEVLNFNESVFSRKMRKELPDEEKQQILEAIEKLKEKGGLK</sequence>
<gene>
    <name evidence="1" type="ORF">AKG39_11790</name>
</gene>
<comment type="caution">
    <text evidence="1">The sequence shown here is derived from an EMBL/GenBank/DDBJ whole genome shotgun (WGS) entry which is preliminary data.</text>
</comment>
<organism evidence="1 2">
    <name type="scientific">Acetobacterium bakii</name>
    <dbReference type="NCBI Taxonomy" id="52689"/>
    <lineage>
        <taxon>Bacteria</taxon>
        <taxon>Bacillati</taxon>
        <taxon>Bacillota</taxon>
        <taxon>Clostridia</taxon>
        <taxon>Eubacteriales</taxon>
        <taxon>Eubacteriaceae</taxon>
        <taxon>Acetobacterium</taxon>
    </lineage>
</organism>
<reference evidence="2" key="1">
    <citation type="submission" date="2015-07" db="EMBL/GenBank/DDBJ databases">
        <title>Draft genome sequence of Acetobacterium bakii DSM 8293, a potential psychrophilic chemical producer through syngas fermentation.</title>
        <authorList>
            <person name="Song Y."/>
            <person name="Hwang S."/>
            <person name="Cho B.-K."/>
        </authorList>
    </citation>
    <scope>NUCLEOTIDE SEQUENCE [LARGE SCALE GENOMIC DNA]</scope>
    <source>
        <strain evidence="2">DSM 8239</strain>
    </source>
</reference>
<keyword evidence="2" id="KW-1185">Reference proteome</keyword>
<evidence type="ECO:0000313" key="1">
    <source>
        <dbReference type="EMBL" id="KNZ41446.1"/>
    </source>
</evidence>
<dbReference type="EMBL" id="LGYO01000029">
    <property type="protein sequence ID" value="KNZ41446.1"/>
    <property type="molecule type" value="Genomic_DNA"/>
</dbReference>
<dbReference type="Proteomes" id="UP000036873">
    <property type="component" value="Unassembled WGS sequence"/>
</dbReference>